<dbReference type="GO" id="GO:0008662">
    <property type="term" value="F:1-phosphofructokinase activity"/>
    <property type="evidence" value="ECO:0007669"/>
    <property type="project" value="InterPro"/>
</dbReference>
<organism evidence="8 9">
    <name type="scientific">Candidatus Fusicatenibacter intestinigallinarum</name>
    <dbReference type="NCBI Taxonomy" id="2838598"/>
    <lineage>
        <taxon>Bacteria</taxon>
        <taxon>Bacillati</taxon>
        <taxon>Bacillota</taxon>
        <taxon>Clostridia</taxon>
        <taxon>Lachnospirales</taxon>
        <taxon>Lachnospiraceae</taxon>
        <taxon>Fusicatenibacter</taxon>
    </lineage>
</organism>
<evidence type="ECO:0000256" key="4">
    <source>
        <dbReference type="ARBA" id="ARBA00022777"/>
    </source>
</evidence>
<keyword evidence="3 6" id="KW-0547">Nucleotide-binding</keyword>
<dbReference type="SUPFAM" id="SSF53613">
    <property type="entry name" value="Ribokinase-like"/>
    <property type="match status" value="1"/>
</dbReference>
<dbReference type="Proteomes" id="UP000823849">
    <property type="component" value="Unassembled WGS sequence"/>
</dbReference>
<comment type="catalytic activity">
    <reaction evidence="6">
        <text>D-tagatofuranose 6-phosphate + ATP = D-tagatofuranose 1,6-bisphosphate + ADP + H(+)</text>
        <dbReference type="Rhea" id="RHEA:12420"/>
        <dbReference type="ChEBI" id="CHEBI:15378"/>
        <dbReference type="ChEBI" id="CHEBI:30616"/>
        <dbReference type="ChEBI" id="CHEBI:58694"/>
        <dbReference type="ChEBI" id="CHEBI:58695"/>
        <dbReference type="ChEBI" id="CHEBI:456216"/>
        <dbReference type="EC" id="2.7.1.144"/>
    </reaction>
</comment>
<dbReference type="InterPro" id="IPR011611">
    <property type="entry name" value="PfkB_dom"/>
</dbReference>
<keyword evidence="6" id="KW-0423">Lactose metabolism</keyword>
<dbReference type="NCBIfam" id="TIGR03168">
    <property type="entry name" value="1-PFK"/>
    <property type="match status" value="1"/>
</dbReference>
<dbReference type="CDD" id="cd01164">
    <property type="entry name" value="FruK_PfkB_like"/>
    <property type="match status" value="1"/>
</dbReference>
<dbReference type="GO" id="GO:0016052">
    <property type="term" value="P:carbohydrate catabolic process"/>
    <property type="evidence" value="ECO:0007669"/>
    <property type="project" value="UniProtKB-ARBA"/>
</dbReference>
<dbReference type="InterPro" id="IPR029056">
    <property type="entry name" value="Ribokinase-like"/>
</dbReference>
<dbReference type="GO" id="GO:0005988">
    <property type="term" value="P:lactose metabolic process"/>
    <property type="evidence" value="ECO:0007669"/>
    <property type="project" value="UniProtKB-KW"/>
</dbReference>
<evidence type="ECO:0000259" key="7">
    <source>
        <dbReference type="Pfam" id="PF00294"/>
    </source>
</evidence>
<dbReference type="PANTHER" id="PTHR46566:SF1">
    <property type="entry name" value="1-PHOSPHOFRUCTOKINASE"/>
    <property type="match status" value="1"/>
</dbReference>
<dbReference type="NCBIfam" id="TIGR03828">
    <property type="entry name" value="pfkB"/>
    <property type="match status" value="1"/>
</dbReference>
<keyword evidence="4" id="KW-0418">Kinase</keyword>
<evidence type="ECO:0000256" key="1">
    <source>
        <dbReference type="ARBA" id="ARBA00005380"/>
    </source>
</evidence>
<comment type="caution">
    <text evidence="8">The sequence shown here is derived from an EMBL/GenBank/DDBJ whole genome shotgun (WGS) entry which is preliminary data.</text>
</comment>
<evidence type="ECO:0000256" key="5">
    <source>
        <dbReference type="ARBA" id="ARBA00022840"/>
    </source>
</evidence>
<evidence type="ECO:0000313" key="9">
    <source>
        <dbReference type="Proteomes" id="UP000823849"/>
    </source>
</evidence>
<dbReference type="AlphaFoldDB" id="A0A9D2SM32"/>
<keyword evidence="5 6" id="KW-0067">ATP-binding</keyword>
<reference evidence="8" key="2">
    <citation type="submission" date="2021-04" db="EMBL/GenBank/DDBJ databases">
        <authorList>
            <person name="Gilroy R."/>
        </authorList>
    </citation>
    <scope>NUCLEOTIDE SEQUENCE</scope>
    <source>
        <strain evidence="8">CHK185-5351</strain>
    </source>
</reference>
<evidence type="ECO:0000256" key="6">
    <source>
        <dbReference type="PIRNR" id="PIRNR000535"/>
    </source>
</evidence>
<dbReference type="GO" id="GO:0044281">
    <property type="term" value="P:small molecule metabolic process"/>
    <property type="evidence" value="ECO:0007669"/>
    <property type="project" value="UniProtKB-ARBA"/>
</dbReference>
<evidence type="ECO:0000256" key="3">
    <source>
        <dbReference type="ARBA" id="ARBA00022741"/>
    </source>
</evidence>
<evidence type="ECO:0000313" key="8">
    <source>
        <dbReference type="EMBL" id="HJC15160.1"/>
    </source>
</evidence>
<dbReference type="EC" id="2.7.1.144" evidence="6"/>
<dbReference type="PANTHER" id="PTHR46566">
    <property type="entry name" value="1-PHOSPHOFRUCTOKINASE-RELATED"/>
    <property type="match status" value="1"/>
</dbReference>
<gene>
    <name evidence="8" type="primary">pfkB</name>
    <name evidence="8" type="ORF">H9705_04945</name>
</gene>
<protein>
    <recommendedName>
        <fullName evidence="6">Tagatose-6-phosphate kinase</fullName>
        <ecNumber evidence="6">2.7.1.144</ecNumber>
    </recommendedName>
</protein>
<dbReference type="EMBL" id="DWWU01000021">
    <property type="protein sequence ID" value="HJC15160.1"/>
    <property type="molecule type" value="Genomic_DNA"/>
</dbReference>
<dbReference type="PIRSF" id="PIRSF000535">
    <property type="entry name" value="1PFK/6PFK/LacC"/>
    <property type="match status" value="1"/>
</dbReference>
<dbReference type="InterPro" id="IPR022463">
    <property type="entry name" value="1-PFruKinase"/>
</dbReference>
<feature type="domain" description="Carbohydrate kinase PfkB" evidence="7">
    <location>
        <begin position="12"/>
        <end position="287"/>
    </location>
</feature>
<dbReference type="Pfam" id="PF00294">
    <property type="entry name" value="PfkB"/>
    <property type="match status" value="1"/>
</dbReference>
<dbReference type="GO" id="GO:0009024">
    <property type="term" value="F:tagatose-6-phosphate kinase activity"/>
    <property type="evidence" value="ECO:0007669"/>
    <property type="project" value="UniProtKB-EC"/>
</dbReference>
<proteinExistence type="inferred from homology"/>
<dbReference type="GO" id="GO:0005524">
    <property type="term" value="F:ATP binding"/>
    <property type="evidence" value="ECO:0007669"/>
    <property type="project" value="UniProtKB-KW"/>
</dbReference>
<comment type="similarity">
    <text evidence="1">Belongs to the carbohydrate kinase pfkB family.</text>
</comment>
<evidence type="ECO:0000256" key="2">
    <source>
        <dbReference type="ARBA" id="ARBA00022679"/>
    </source>
</evidence>
<comment type="similarity">
    <text evidence="6">Belongs to the carbohydrate kinase PfkB family. LacC subfamily.</text>
</comment>
<accession>A0A9D2SM32</accession>
<keyword evidence="2 6" id="KW-0808">Transferase</keyword>
<dbReference type="Gene3D" id="3.40.1190.20">
    <property type="match status" value="1"/>
</dbReference>
<reference evidence="8" key="1">
    <citation type="journal article" date="2021" name="PeerJ">
        <title>Extensive microbial diversity within the chicken gut microbiome revealed by metagenomics and culture.</title>
        <authorList>
            <person name="Gilroy R."/>
            <person name="Ravi A."/>
            <person name="Getino M."/>
            <person name="Pursley I."/>
            <person name="Horton D.L."/>
            <person name="Alikhan N.F."/>
            <person name="Baker D."/>
            <person name="Gharbi K."/>
            <person name="Hall N."/>
            <person name="Watson M."/>
            <person name="Adriaenssens E.M."/>
            <person name="Foster-Nyarko E."/>
            <person name="Jarju S."/>
            <person name="Secka A."/>
            <person name="Antonio M."/>
            <person name="Oren A."/>
            <person name="Chaudhuri R.R."/>
            <person name="La Ragione R."/>
            <person name="Hildebrand F."/>
            <person name="Pallen M.J."/>
        </authorList>
    </citation>
    <scope>NUCLEOTIDE SEQUENCE</scope>
    <source>
        <strain evidence="8">CHK185-5351</strain>
    </source>
</reference>
<dbReference type="GO" id="GO:0005829">
    <property type="term" value="C:cytosol"/>
    <property type="evidence" value="ECO:0007669"/>
    <property type="project" value="TreeGrafter"/>
</dbReference>
<sequence>MIYTVTLNPSLDYVVTVDNFRTGITNRTSSEQIYPGGKGLNVSTVLKNLGIESTAFGFIAGFTGEKIREMVCDAGITAEFITLEQGMSRINLKLKSIDGTEINGTGPEIPEKERERLMERLSVLETGDTLVLAGSIPPSVPGKFYCEVLRALSGKDIHVVVDASGDALRRTLPLHPFLIKPNHQELGELFRTTISSRKEVLPYAGKLQELGAENVLVSLAGEGAVLLDADGNFHQAPAPEGTLVNGVGAGDSMIAGFLAGWQRTKDYDYAFRMALAAGSATAFSESLAQKKEVEALFGRVSTAVYL</sequence>
<dbReference type="InterPro" id="IPR017583">
    <property type="entry name" value="Tagatose/fructose_Pkinase"/>
</dbReference>
<name>A0A9D2SM32_9FIRM</name>
<comment type="pathway">
    <text evidence="6">Carbohydrate metabolism; D-tagatose 6-phosphate degradation; D-glyceraldehyde 3-phosphate and glycerone phosphate from D-tagatose 6-phosphate: step 1/2.</text>
</comment>
<dbReference type="FunFam" id="3.40.1190.20:FF:000001">
    <property type="entry name" value="Phosphofructokinase"/>
    <property type="match status" value="1"/>
</dbReference>